<evidence type="ECO:0000313" key="2">
    <source>
        <dbReference type="Proteomes" id="UP000762676"/>
    </source>
</evidence>
<reference evidence="1 2" key="1">
    <citation type="journal article" date="2021" name="Elife">
        <title>Chloroplast acquisition without the gene transfer in kleptoplastic sea slugs, Plakobranchus ocellatus.</title>
        <authorList>
            <person name="Maeda T."/>
            <person name="Takahashi S."/>
            <person name="Yoshida T."/>
            <person name="Shimamura S."/>
            <person name="Takaki Y."/>
            <person name="Nagai Y."/>
            <person name="Toyoda A."/>
            <person name="Suzuki Y."/>
            <person name="Arimoto A."/>
            <person name="Ishii H."/>
            <person name="Satoh N."/>
            <person name="Nishiyama T."/>
            <person name="Hasebe M."/>
            <person name="Maruyama T."/>
            <person name="Minagawa J."/>
            <person name="Obokata J."/>
            <person name="Shigenobu S."/>
        </authorList>
    </citation>
    <scope>NUCLEOTIDE SEQUENCE [LARGE SCALE GENOMIC DNA]</scope>
</reference>
<comment type="caution">
    <text evidence="1">The sequence shown here is derived from an EMBL/GenBank/DDBJ whole genome shotgun (WGS) entry which is preliminary data.</text>
</comment>
<evidence type="ECO:0000313" key="1">
    <source>
        <dbReference type="EMBL" id="GFS23065.1"/>
    </source>
</evidence>
<sequence length="117" mass="13578">MFNSCISCKKAKPACREESPQQRRKWDHRRARRDFLIVVLMSRLTGHWFFFTLESTVTARSATDVSNGHQRAVALRERSQTVFRSPYATLNLSPFVESARERSRATFGGSARRTKQR</sequence>
<dbReference type="EMBL" id="BMAT01003295">
    <property type="protein sequence ID" value="GFS23065.1"/>
    <property type="molecule type" value="Genomic_DNA"/>
</dbReference>
<keyword evidence="2" id="KW-1185">Reference proteome</keyword>
<proteinExistence type="predicted"/>
<dbReference type="AlphaFoldDB" id="A0AAV4JLB9"/>
<protein>
    <submittedName>
        <fullName evidence="1">Uncharacterized protein</fullName>
    </submittedName>
</protein>
<organism evidence="1 2">
    <name type="scientific">Elysia marginata</name>
    <dbReference type="NCBI Taxonomy" id="1093978"/>
    <lineage>
        <taxon>Eukaryota</taxon>
        <taxon>Metazoa</taxon>
        <taxon>Spiralia</taxon>
        <taxon>Lophotrochozoa</taxon>
        <taxon>Mollusca</taxon>
        <taxon>Gastropoda</taxon>
        <taxon>Heterobranchia</taxon>
        <taxon>Euthyneura</taxon>
        <taxon>Panpulmonata</taxon>
        <taxon>Sacoglossa</taxon>
        <taxon>Placobranchoidea</taxon>
        <taxon>Plakobranchidae</taxon>
        <taxon>Elysia</taxon>
    </lineage>
</organism>
<gene>
    <name evidence="1" type="ORF">ElyMa_001630600</name>
</gene>
<dbReference type="Proteomes" id="UP000762676">
    <property type="component" value="Unassembled WGS sequence"/>
</dbReference>
<name>A0AAV4JLB9_9GAST</name>
<accession>A0AAV4JLB9</accession>